<organism evidence="2 3">
    <name type="scientific">Apiospora hydei</name>
    <dbReference type="NCBI Taxonomy" id="1337664"/>
    <lineage>
        <taxon>Eukaryota</taxon>
        <taxon>Fungi</taxon>
        <taxon>Dikarya</taxon>
        <taxon>Ascomycota</taxon>
        <taxon>Pezizomycotina</taxon>
        <taxon>Sordariomycetes</taxon>
        <taxon>Xylariomycetidae</taxon>
        <taxon>Amphisphaeriales</taxon>
        <taxon>Apiosporaceae</taxon>
        <taxon>Apiospora</taxon>
    </lineage>
</organism>
<evidence type="ECO:0000313" key="3">
    <source>
        <dbReference type="Proteomes" id="UP001433268"/>
    </source>
</evidence>
<evidence type="ECO:0008006" key="4">
    <source>
        <dbReference type="Google" id="ProtNLM"/>
    </source>
</evidence>
<dbReference type="GeneID" id="92048291"/>
<dbReference type="Proteomes" id="UP001433268">
    <property type="component" value="Unassembled WGS sequence"/>
</dbReference>
<protein>
    <recommendedName>
        <fullName evidence="4">Nuclear pore complex protein NUP96 C-terminal domain-containing protein</fullName>
    </recommendedName>
</protein>
<reference evidence="2 3" key="1">
    <citation type="submission" date="2023-01" db="EMBL/GenBank/DDBJ databases">
        <title>Analysis of 21 Apiospora genomes using comparative genomics revels a genus with tremendous synthesis potential of carbohydrate active enzymes and secondary metabolites.</title>
        <authorList>
            <person name="Sorensen T."/>
        </authorList>
    </citation>
    <scope>NUCLEOTIDE SEQUENCE [LARGE SCALE GENOMIC DNA]</scope>
    <source>
        <strain evidence="2 3">CBS 114990</strain>
    </source>
</reference>
<comment type="caution">
    <text evidence="2">The sequence shown here is derived from an EMBL/GenBank/DDBJ whole genome shotgun (WGS) entry which is preliminary data.</text>
</comment>
<gene>
    <name evidence="2" type="ORF">PG997_010916</name>
</gene>
<feature type="compositionally biased region" description="Low complexity" evidence="1">
    <location>
        <begin position="326"/>
        <end position="349"/>
    </location>
</feature>
<dbReference type="EMBL" id="JAQQWN010000008">
    <property type="protein sequence ID" value="KAK8070713.1"/>
    <property type="molecule type" value="Genomic_DNA"/>
</dbReference>
<evidence type="ECO:0000256" key="1">
    <source>
        <dbReference type="SAM" id="MobiDB-lite"/>
    </source>
</evidence>
<keyword evidence="3" id="KW-1185">Reference proteome</keyword>
<name>A0ABR1VLH8_9PEZI</name>
<accession>A0ABR1VLH8</accession>
<proteinExistence type="predicted"/>
<feature type="region of interest" description="Disordered" evidence="1">
    <location>
        <begin position="313"/>
        <end position="364"/>
    </location>
</feature>
<sequence length="364" mass="40745">MHVDDTIFRLRLFDWHPCQSSMCDLTMCVRYNYVHGHDFTNQGGWQLVYSYLAYQVLRERSRVSPLGRIHRAAEVFAGLDGETGKHAIESRVRSLVRLAIGVNHTWSRDALTGVPRDQRDPCSEQDLSLDLLVAAVWLGKKDYVGQRIEEGFPLCNEMGDQRWSRIFGRCSKAAEVRGDTEMWQLLLSGLEPQCKYWSPRDSICTAAESGSREMFDLALEYIQTQPSNADPALLQDALFDGRRPEHFERLKAVMTQRGMVQDTPTAWLASSIRLQRPELVRHHLRQGARLEEWDGWEDCQRAEPLAMALMRGNEGQRGGRADPARRGGAPTPTGPSGAAAATASATASPPGTPWRGPCGRAARA</sequence>
<dbReference type="RefSeq" id="XP_066664521.1">
    <property type="nucleotide sequence ID" value="XM_066815231.1"/>
</dbReference>
<evidence type="ECO:0000313" key="2">
    <source>
        <dbReference type="EMBL" id="KAK8070713.1"/>
    </source>
</evidence>